<proteinExistence type="predicted"/>
<keyword evidence="3" id="KW-1185">Reference proteome</keyword>
<name>A0A9X2EB43_9NOCA</name>
<keyword evidence="1" id="KW-1133">Transmembrane helix</keyword>
<reference evidence="2" key="1">
    <citation type="submission" date="2022-06" db="EMBL/GenBank/DDBJ databases">
        <title>Novel species in genus nocardia.</title>
        <authorList>
            <person name="Li F."/>
        </authorList>
    </citation>
    <scope>NUCLEOTIDE SEQUENCE</scope>
    <source>
        <strain evidence="2">CDC141</strain>
    </source>
</reference>
<feature type="transmembrane region" description="Helical" evidence="1">
    <location>
        <begin position="135"/>
        <end position="157"/>
    </location>
</feature>
<dbReference type="RefSeq" id="WP_251912794.1">
    <property type="nucleotide sequence ID" value="NZ_JAMRXG010000006.1"/>
</dbReference>
<evidence type="ECO:0000313" key="2">
    <source>
        <dbReference type="EMBL" id="MCM6774883.1"/>
    </source>
</evidence>
<evidence type="ECO:0000256" key="1">
    <source>
        <dbReference type="SAM" id="Phobius"/>
    </source>
</evidence>
<gene>
    <name evidence="2" type="ORF">NDR86_15520</name>
</gene>
<dbReference type="AlphaFoldDB" id="A0A9X2EB43"/>
<feature type="transmembrane region" description="Helical" evidence="1">
    <location>
        <begin position="73"/>
        <end position="98"/>
    </location>
</feature>
<accession>A0A9X2EB43</accession>
<sequence length="171" mass="18104">MNPWTPPGPPGPVAVPTDVRTATQLWWGVIGFGVLRLILSAIGQFNDRHELARKLYEQVHAQQPQATLAEVELMVVLLEVVVLVLGLGIAAGAVAVVFQMRRGKRWARAVLDVAAAVLLLGGLGALFGLDAAGTVAMLTGAAAIVQAVLAGGALFLCHRGESETYFRMNTR</sequence>
<keyword evidence="1" id="KW-0472">Membrane</keyword>
<feature type="transmembrane region" description="Helical" evidence="1">
    <location>
        <begin position="110"/>
        <end position="129"/>
    </location>
</feature>
<protein>
    <submittedName>
        <fullName evidence="2">Uncharacterized protein</fullName>
    </submittedName>
</protein>
<organism evidence="2 3">
    <name type="scientific">Nocardia pulmonis</name>
    <dbReference type="NCBI Taxonomy" id="2951408"/>
    <lineage>
        <taxon>Bacteria</taxon>
        <taxon>Bacillati</taxon>
        <taxon>Actinomycetota</taxon>
        <taxon>Actinomycetes</taxon>
        <taxon>Mycobacteriales</taxon>
        <taxon>Nocardiaceae</taxon>
        <taxon>Nocardia</taxon>
    </lineage>
</organism>
<comment type="caution">
    <text evidence="2">The sequence shown here is derived from an EMBL/GenBank/DDBJ whole genome shotgun (WGS) entry which is preliminary data.</text>
</comment>
<dbReference type="EMBL" id="JAMRXG010000006">
    <property type="protein sequence ID" value="MCM6774883.1"/>
    <property type="molecule type" value="Genomic_DNA"/>
</dbReference>
<evidence type="ECO:0000313" key="3">
    <source>
        <dbReference type="Proteomes" id="UP001139157"/>
    </source>
</evidence>
<dbReference type="Proteomes" id="UP001139157">
    <property type="component" value="Unassembled WGS sequence"/>
</dbReference>
<keyword evidence="1" id="KW-0812">Transmembrane</keyword>